<comment type="caution">
    <text evidence="1">The sequence shown here is derived from an EMBL/GenBank/DDBJ whole genome shotgun (WGS) entry which is preliminary data.</text>
</comment>
<sequence>MGVEIRGLGKFNQQMKSIPNLVSKAVESANEEIVELVRGDAESNLSSSVKHASGELVGSLKTEVATNGKGSSTGRVWTDKKTGIFREFGTGPNGEASQKDLPEGIHPVYTQTPWFFPVDSVDQDLTALYGIFKITIKGKEFYKTSGQPSRPWLYPALKSGTKDSEEIVKRHVTNRLRKGLR</sequence>
<reference evidence="2" key="1">
    <citation type="journal article" date="2019" name="Int. J. Syst. Evol. Microbiol.">
        <title>The Global Catalogue of Microorganisms (GCM) 10K type strain sequencing project: providing services to taxonomists for standard genome sequencing and annotation.</title>
        <authorList>
            <consortium name="The Broad Institute Genomics Platform"/>
            <consortium name="The Broad Institute Genome Sequencing Center for Infectious Disease"/>
            <person name="Wu L."/>
            <person name="Ma J."/>
        </authorList>
    </citation>
    <scope>NUCLEOTIDE SEQUENCE [LARGE SCALE GENOMIC DNA]</scope>
    <source>
        <strain evidence="2">KCTC 42143</strain>
    </source>
</reference>
<name>A0ABW4NQ91_9LACT</name>
<proteinExistence type="predicted"/>
<evidence type="ECO:0000313" key="2">
    <source>
        <dbReference type="Proteomes" id="UP001597285"/>
    </source>
</evidence>
<evidence type="ECO:0000313" key="1">
    <source>
        <dbReference type="EMBL" id="MFD1799662.1"/>
    </source>
</evidence>
<dbReference type="Proteomes" id="UP001597285">
    <property type="component" value="Unassembled WGS sequence"/>
</dbReference>
<accession>A0ABW4NQ91</accession>
<organism evidence="1 2">
    <name type="scientific">Carnobacterium antarcticum</name>
    <dbReference type="NCBI Taxonomy" id="2126436"/>
    <lineage>
        <taxon>Bacteria</taxon>
        <taxon>Bacillati</taxon>
        <taxon>Bacillota</taxon>
        <taxon>Bacilli</taxon>
        <taxon>Lactobacillales</taxon>
        <taxon>Carnobacteriaceae</taxon>
        <taxon>Carnobacterium</taxon>
    </lineage>
</organism>
<keyword evidence="2" id="KW-1185">Reference proteome</keyword>
<protein>
    <submittedName>
        <fullName evidence="1">HK97 gp10 family phage protein</fullName>
    </submittedName>
</protein>
<dbReference type="EMBL" id="JBHUFF010000013">
    <property type="protein sequence ID" value="MFD1799662.1"/>
    <property type="molecule type" value="Genomic_DNA"/>
</dbReference>
<gene>
    <name evidence="1" type="ORF">ACFSBK_07325</name>
</gene>
<dbReference type="RefSeq" id="WP_058918166.1">
    <property type="nucleotide sequence ID" value="NZ_JBHSQC010000025.1"/>
</dbReference>